<dbReference type="EMBL" id="NPDT01000005">
    <property type="protein sequence ID" value="PJZ65295.1"/>
    <property type="molecule type" value="Genomic_DNA"/>
</dbReference>
<comment type="caution">
    <text evidence="2">The sequence shown here is derived from an EMBL/GenBank/DDBJ whole genome shotgun (WGS) entry which is preliminary data.</text>
</comment>
<organism evidence="2 3">
    <name type="scientific">Leptospira wolffii</name>
    <dbReference type="NCBI Taxonomy" id="409998"/>
    <lineage>
        <taxon>Bacteria</taxon>
        <taxon>Pseudomonadati</taxon>
        <taxon>Spirochaetota</taxon>
        <taxon>Spirochaetia</taxon>
        <taxon>Leptospirales</taxon>
        <taxon>Leptospiraceae</taxon>
        <taxon>Leptospira</taxon>
    </lineage>
</organism>
<dbReference type="InterPro" id="IPR050523">
    <property type="entry name" value="AKR_Detox_Biosynth"/>
</dbReference>
<evidence type="ECO:0000313" key="2">
    <source>
        <dbReference type="EMBL" id="PJZ65295.1"/>
    </source>
</evidence>
<reference evidence="2 3" key="1">
    <citation type="submission" date="2017-07" db="EMBL/GenBank/DDBJ databases">
        <title>Leptospira spp. isolated from tropical soils.</title>
        <authorList>
            <person name="Thibeaux R."/>
            <person name="Iraola G."/>
            <person name="Ferres I."/>
            <person name="Bierque E."/>
            <person name="Girault D."/>
            <person name="Soupe-Gilbert M.-E."/>
            <person name="Picardeau M."/>
            <person name="Goarant C."/>
        </authorList>
    </citation>
    <scope>NUCLEOTIDE SEQUENCE [LARGE SCALE GENOMIC DNA]</scope>
    <source>
        <strain evidence="2 3">FH2-C-A2</strain>
    </source>
</reference>
<dbReference type="CDD" id="cd19092">
    <property type="entry name" value="AKR_BsYcsN_EcYdhF-like"/>
    <property type="match status" value="1"/>
</dbReference>
<evidence type="ECO:0000259" key="1">
    <source>
        <dbReference type="Pfam" id="PF00248"/>
    </source>
</evidence>
<feature type="domain" description="NADP-dependent oxidoreductase" evidence="1">
    <location>
        <begin position="17"/>
        <end position="293"/>
    </location>
</feature>
<proteinExistence type="predicted"/>
<dbReference type="Pfam" id="PF00248">
    <property type="entry name" value="Aldo_ket_red"/>
    <property type="match status" value="1"/>
</dbReference>
<dbReference type="Gene3D" id="3.20.20.100">
    <property type="entry name" value="NADP-dependent oxidoreductase domain"/>
    <property type="match status" value="1"/>
</dbReference>
<evidence type="ECO:0000313" key="3">
    <source>
        <dbReference type="Proteomes" id="UP000231912"/>
    </source>
</evidence>
<dbReference type="RefSeq" id="WP_100759262.1">
    <property type="nucleotide sequence ID" value="NZ_NPDT01000005.1"/>
</dbReference>
<protein>
    <submittedName>
        <fullName evidence="2">Oxidoreductase</fullName>
    </submittedName>
</protein>
<gene>
    <name evidence="2" type="ORF">CH371_12915</name>
</gene>
<dbReference type="GO" id="GO:0016491">
    <property type="term" value="F:oxidoreductase activity"/>
    <property type="evidence" value="ECO:0007669"/>
    <property type="project" value="InterPro"/>
</dbReference>
<dbReference type="InterPro" id="IPR020471">
    <property type="entry name" value="AKR"/>
</dbReference>
<dbReference type="InterPro" id="IPR023210">
    <property type="entry name" value="NADP_OxRdtase_dom"/>
</dbReference>
<dbReference type="InterPro" id="IPR036812">
    <property type="entry name" value="NAD(P)_OxRdtase_dom_sf"/>
</dbReference>
<dbReference type="PANTHER" id="PTHR43364">
    <property type="entry name" value="NADH-SPECIFIC METHYLGLYOXAL REDUCTASE-RELATED"/>
    <property type="match status" value="1"/>
</dbReference>
<dbReference type="GO" id="GO:0005829">
    <property type="term" value="C:cytosol"/>
    <property type="evidence" value="ECO:0007669"/>
    <property type="project" value="TreeGrafter"/>
</dbReference>
<dbReference type="SUPFAM" id="SSF51430">
    <property type="entry name" value="NAD(P)-linked oxidoreductase"/>
    <property type="match status" value="1"/>
</dbReference>
<dbReference type="Proteomes" id="UP000231912">
    <property type="component" value="Unassembled WGS sequence"/>
</dbReference>
<sequence>MIPSIPLTLGGPSLSGLVYGCWRLHMDPKGDSPQRILEKIEVSLESGIHSFDHADIYGEYGNEEKFGKALALKPGLKDKITIVTKCGIRLVSPERPDVHLKHYDTREDYVILSAENSLKKLGVEKIDLLLIHRPDPLMDPDSTARAFWKLRTEGKVLHFGVSNFTPSEFSLLQSRLDFPLVTNQVEFHPLESAALTNGIFHHALENRYRPMIWSPTAGGRIFLPKSEQEKKVNDILMDLSEKKGTSPDAVLFAWYLAHPAGLIPVLGTNTPDRIRSAAKAFEIRLDRQEWFAILEAGRARPVS</sequence>
<accession>A0A2M9ZA36</accession>
<name>A0A2M9ZA36_9LEPT</name>
<dbReference type="PANTHER" id="PTHR43364:SF1">
    <property type="entry name" value="OXIDOREDUCTASE YDHF"/>
    <property type="match status" value="1"/>
</dbReference>
<dbReference type="AlphaFoldDB" id="A0A2M9ZA36"/>
<dbReference type="PRINTS" id="PR00069">
    <property type="entry name" value="ALDKETRDTASE"/>
</dbReference>